<evidence type="ECO:0000313" key="1">
    <source>
        <dbReference type="EMBL" id="KAI0051898.1"/>
    </source>
</evidence>
<organism evidence="1 2">
    <name type="scientific">Auriscalpium vulgare</name>
    <dbReference type="NCBI Taxonomy" id="40419"/>
    <lineage>
        <taxon>Eukaryota</taxon>
        <taxon>Fungi</taxon>
        <taxon>Dikarya</taxon>
        <taxon>Basidiomycota</taxon>
        <taxon>Agaricomycotina</taxon>
        <taxon>Agaricomycetes</taxon>
        <taxon>Russulales</taxon>
        <taxon>Auriscalpiaceae</taxon>
        <taxon>Auriscalpium</taxon>
    </lineage>
</organism>
<reference evidence="1" key="1">
    <citation type="submission" date="2021-02" db="EMBL/GenBank/DDBJ databases">
        <authorList>
            <consortium name="DOE Joint Genome Institute"/>
            <person name="Ahrendt S."/>
            <person name="Looney B.P."/>
            <person name="Miyauchi S."/>
            <person name="Morin E."/>
            <person name="Drula E."/>
            <person name="Courty P.E."/>
            <person name="Chicoki N."/>
            <person name="Fauchery L."/>
            <person name="Kohler A."/>
            <person name="Kuo A."/>
            <person name="Labutti K."/>
            <person name="Pangilinan J."/>
            <person name="Lipzen A."/>
            <person name="Riley R."/>
            <person name="Andreopoulos W."/>
            <person name="He G."/>
            <person name="Johnson J."/>
            <person name="Barry K.W."/>
            <person name="Grigoriev I.V."/>
            <person name="Nagy L."/>
            <person name="Hibbett D."/>
            <person name="Henrissat B."/>
            <person name="Matheny P.B."/>
            <person name="Labbe J."/>
            <person name="Martin F."/>
        </authorList>
    </citation>
    <scope>NUCLEOTIDE SEQUENCE</scope>
    <source>
        <strain evidence="1">FP105234-sp</strain>
    </source>
</reference>
<dbReference type="Proteomes" id="UP000814033">
    <property type="component" value="Unassembled WGS sequence"/>
</dbReference>
<sequence length="151" mass="15955">MAPISPDFETIHVHYYAQAVQLRTLTIVAGLIALTAVNLLPTIQHPSSSANVGYVEATSASTDSRASGLGATARSNVPSEKLGARWEYLCCPTLLVILLAALLAFQVWINVWLHESPVVSMAAGIVGASAFGAPYVHRLLGDRIGYDGGHS</sequence>
<proteinExistence type="predicted"/>
<keyword evidence="2" id="KW-1185">Reference proteome</keyword>
<comment type="caution">
    <text evidence="1">The sequence shown here is derived from an EMBL/GenBank/DDBJ whole genome shotgun (WGS) entry which is preliminary data.</text>
</comment>
<reference evidence="1" key="2">
    <citation type="journal article" date="2022" name="New Phytol.">
        <title>Evolutionary transition to the ectomycorrhizal habit in the genomes of a hyperdiverse lineage of mushroom-forming fungi.</title>
        <authorList>
            <person name="Looney B."/>
            <person name="Miyauchi S."/>
            <person name="Morin E."/>
            <person name="Drula E."/>
            <person name="Courty P.E."/>
            <person name="Kohler A."/>
            <person name="Kuo A."/>
            <person name="LaButti K."/>
            <person name="Pangilinan J."/>
            <person name="Lipzen A."/>
            <person name="Riley R."/>
            <person name="Andreopoulos W."/>
            <person name="He G."/>
            <person name="Johnson J."/>
            <person name="Nolan M."/>
            <person name="Tritt A."/>
            <person name="Barry K.W."/>
            <person name="Grigoriev I.V."/>
            <person name="Nagy L.G."/>
            <person name="Hibbett D."/>
            <person name="Henrissat B."/>
            <person name="Matheny P.B."/>
            <person name="Labbe J."/>
            <person name="Martin F.M."/>
        </authorList>
    </citation>
    <scope>NUCLEOTIDE SEQUENCE</scope>
    <source>
        <strain evidence="1">FP105234-sp</strain>
    </source>
</reference>
<accession>A0ACB8S605</accession>
<evidence type="ECO:0000313" key="2">
    <source>
        <dbReference type="Proteomes" id="UP000814033"/>
    </source>
</evidence>
<dbReference type="EMBL" id="MU275849">
    <property type="protein sequence ID" value="KAI0051898.1"/>
    <property type="molecule type" value="Genomic_DNA"/>
</dbReference>
<name>A0ACB8S605_9AGAM</name>
<protein>
    <submittedName>
        <fullName evidence="1">Uncharacterized protein</fullName>
    </submittedName>
</protein>
<gene>
    <name evidence="1" type="ORF">FA95DRAFT_1554129</name>
</gene>